<dbReference type="RefSeq" id="XP_028471126.1">
    <property type="nucleotide sequence ID" value="XM_028613822.1"/>
</dbReference>
<accession>A0A3N2Q995</accession>
<evidence type="ECO:0000313" key="2">
    <source>
        <dbReference type="EMBL" id="ROT43320.1"/>
    </source>
</evidence>
<keyword evidence="3" id="KW-1185">Reference proteome</keyword>
<feature type="region of interest" description="Disordered" evidence="1">
    <location>
        <begin position="68"/>
        <end position="91"/>
    </location>
</feature>
<organism evidence="2 3">
    <name type="scientific">Sodiomyces alkalinus (strain CBS 110278 / VKM F-3762 / F11)</name>
    <name type="common">Alkaliphilic filamentous fungus</name>
    <dbReference type="NCBI Taxonomy" id="1314773"/>
    <lineage>
        <taxon>Eukaryota</taxon>
        <taxon>Fungi</taxon>
        <taxon>Dikarya</taxon>
        <taxon>Ascomycota</taxon>
        <taxon>Pezizomycotina</taxon>
        <taxon>Sordariomycetes</taxon>
        <taxon>Hypocreomycetidae</taxon>
        <taxon>Glomerellales</taxon>
        <taxon>Plectosphaerellaceae</taxon>
        <taxon>Sodiomyces</taxon>
    </lineage>
</organism>
<name>A0A3N2Q995_SODAK</name>
<feature type="region of interest" description="Disordered" evidence="1">
    <location>
        <begin position="325"/>
        <end position="402"/>
    </location>
</feature>
<gene>
    <name evidence="2" type="ORF">SODALDRAFT_355526</name>
</gene>
<reference evidence="2 3" key="1">
    <citation type="journal article" date="2018" name="Mol. Ecol.">
        <title>The obligate alkalophilic soda-lake fungus Sodiomyces alkalinus has shifted to a protein diet.</title>
        <authorList>
            <person name="Grum-Grzhimaylo A.A."/>
            <person name="Falkoski D.L."/>
            <person name="van den Heuvel J."/>
            <person name="Valero-Jimenez C.A."/>
            <person name="Min B."/>
            <person name="Choi I.G."/>
            <person name="Lipzen A."/>
            <person name="Daum C.G."/>
            <person name="Aanen D.K."/>
            <person name="Tsang A."/>
            <person name="Henrissat B."/>
            <person name="Bilanenko E.N."/>
            <person name="de Vries R.P."/>
            <person name="van Kan J.A.L."/>
            <person name="Grigoriev I.V."/>
            <person name="Debets A.J.M."/>
        </authorList>
    </citation>
    <scope>NUCLEOTIDE SEQUENCE [LARGE SCALE GENOMIC DNA]</scope>
    <source>
        <strain evidence="2 3">F11</strain>
    </source>
</reference>
<proteinExistence type="predicted"/>
<sequence length="402" mass="43849">MEVISFKPPVDNMVLDGEEHEVALYMRRRCSPGPLVAFFCFFLRSEAAPINRIWRWTDLSNCNEKFTEATPRSQVRAPKQGSTSYQRPYVTGLDPSPTADLPCNLRSTKPDVEDGMLGRGGMAASGAQKDRTEASEVINYGVHILVIDGRDGPPDLEDLAKNFITARGGSGNWDPRTVMIMTMYQNKWRMNGIVVLVRSLSTRLNGKHYHISPSGRIIPIINDVTRVRPASVCTGRAASPACPLWIPNPKAAIGRIMTTKSPTTCNLAAVSLAFVPTSPDLVLKIPNRTWYLDRRYLASQGEQKSRPSLSRSAIHVTGVMKTARFSSRPESFDGRSGPLCAGDSTPKSSVGPGGSTGLGLSKPSNDAICKRKPDQTFKPISAQPPTGLSPTRESAGIQFIYT</sequence>
<dbReference type="AlphaFoldDB" id="A0A3N2Q995"/>
<evidence type="ECO:0000313" key="3">
    <source>
        <dbReference type="Proteomes" id="UP000272025"/>
    </source>
</evidence>
<dbReference type="Proteomes" id="UP000272025">
    <property type="component" value="Unassembled WGS sequence"/>
</dbReference>
<protein>
    <submittedName>
        <fullName evidence="2">Uncharacterized protein</fullName>
    </submittedName>
</protein>
<dbReference type="EMBL" id="ML119051">
    <property type="protein sequence ID" value="ROT43320.1"/>
    <property type="molecule type" value="Genomic_DNA"/>
</dbReference>
<dbReference type="GeneID" id="39582300"/>
<feature type="compositionally biased region" description="Polar residues" evidence="1">
    <location>
        <begin position="383"/>
        <end position="392"/>
    </location>
</feature>
<evidence type="ECO:0000256" key="1">
    <source>
        <dbReference type="SAM" id="MobiDB-lite"/>
    </source>
</evidence>